<name>A0A9D2R204_9FIRM</name>
<dbReference type="PANTHER" id="PTHR33495">
    <property type="entry name" value="ANTI-SIGMA FACTOR ANTAGONIST TM_1081-RELATED-RELATED"/>
    <property type="match status" value="1"/>
</dbReference>
<dbReference type="EMBL" id="DWUW01000259">
    <property type="protein sequence ID" value="HJD32103.1"/>
    <property type="molecule type" value="Genomic_DNA"/>
</dbReference>
<dbReference type="SUPFAM" id="SSF52091">
    <property type="entry name" value="SpoIIaa-like"/>
    <property type="match status" value="1"/>
</dbReference>
<dbReference type="InterPro" id="IPR003658">
    <property type="entry name" value="Anti-sigma_ant"/>
</dbReference>
<comment type="similarity">
    <text evidence="1 2">Belongs to the anti-sigma-factor antagonist family.</text>
</comment>
<dbReference type="Proteomes" id="UP000823851">
    <property type="component" value="Unassembled WGS sequence"/>
</dbReference>
<evidence type="ECO:0000259" key="3">
    <source>
        <dbReference type="PROSITE" id="PS50801"/>
    </source>
</evidence>
<evidence type="ECO:0000313" key="4">
    <source>
        <dbReference type="EMBL" id="HJD32103.1"/>
    </source>
</evidence>
<evidence type="ECO:0000313" key="5">
    <source>
        <dbReference type="Proteomes" id="UP000823851"/>
    </source>
</evidence>
<dbReference type="NCBIfam" id="TIGR00377">
    <property type="entry name" value="ant_ant_sig"/>
    <property type="match status" value="1"/>
</dbReference>
<feature type="domain" description="STAS" evidence="3">
    <location>
        <begin position="8"/>
        <end position="115"/>
    </location>
</feature>
<comment type="caution">
    <text evidence="4">The sequence shown here is derived from an EMBL/GenBank/DDBJ whole genome shotgun (WGS) entry which is preliminary data.</text>
</comment>
<dbReference type="InterPro" id="IPR002645">
    <property type="entry name" value="STAS_dom"/>
</dbReference>
<evidence type="ECO:0000256" key="2">
    <source>
        <dbReference type="RuleBase" id="RU003749"/>
    </source>
</evidence>
<organism evidence="4 5">
    <name type="scientific">Candidatus Eisenbergiella stercorigallinarum</name>
    <dbReference type="NCBI Taxonomy" id="2838557"/>
    <lineage>
        <taxon>Bacteria</taxon>
        <taxon>Bacillati</taxon>
        <taxon>Bacillota</taxon>
        <taxon>Clostridia</taxon>
        <taxon>Lachnospirales</taxon>
        <taxon>Lachnospiraceae</taxon>
        <taxon>Eisenbergiella</taxon>
    </lineage>
</organism>
<dbReference type="InterPro" id="IPR036513">
    <property type="entry name" value="STAS_dom_sf"/>
</dbReference>
<dbReference type="CDD" id="cd07043">
    <property type="entry name" value="STAS_anti-anti-sigma_factors"/>
    <property type="match status" value="1"/>
</dbReference>
<dbReference type="AlphaFoldDB" id="A0A9D2R204"/>
<evidence type="ECO:0000256" key="1">
    <source>
        <dbReference type="ARBA" id="ARBA00009013"/>
    </source>
</evidence>
<proteinExistence type="inferred from homology"/>
<protein>
    <recommendedName>
        <fullName evidence="2">Anti-sigma factor antagonist</fullName>
    </recommendedName>
</protein>
<dbReference type="Gene3D" id="3.30.750.24">
    <property type="entry name" value="STAS domain"/>
    <property type="match status" value="1"/>
</dbReference>
<reference evidence="4" key="2">
    <citation type="submission" date="2021-04" db="EMBL/GenBank/DDBJ databases">
        <authorList>
            <person name="Gilroy R."/>
        </authorList>
    </citation>
    <scope>NUCLEOTIDE SEQUENCE</scope>
    <source>
        <strain evidence="4">ChiHjej8B7-25341</strain>
    </source>
</reference>
<reference evidence="4" key="1">
    <citation type="journal article" date="2021" name="PeerJ">
        <title>Extensive microbial diversity within the chicken gut microbiome revealed by metagenomics and culture.</title>
        <authorList>
            <person name="Gilroy R."/>
            <person name="Ravi A."/>
            <person name="Getino M."/>
            <person name="Pursley I."/>
            <person name="Horton D.L."/>
            <person name="Alikhan N.F."/>
            <person name="Baker D."/>
            <person name="Gharbi K."/>
            <person name="Hall N."/>
            <person name="Watson M."/>
            <person name="Adriaenssens E.M."/>
            <person name="Foster-Nyarko E."/>
            <person name="Jarju S."/>
            <person name="Secka A."/>
            <person name="Antonio M."/>
            <person name="Oren A."/>
            <person name="Chaudhuri R.R."/>
            <person name="La Ragione R."/>
            <person name="Hildebrand F."/>
            <person name="Pallen M.J."/>
        </authorList>
    </citation>
    <scope>NUCLEOTIDE SEQUENCE</scope>
    <source>
        <strain evidence="4">ChiHjej8B7-25341</strain>
    </source>
</reference>
<dbReference type="GO" id="GO:0043856">
    <property type="term" value="F:anti-sigma factor antagonist activity"/>
    <property type="evidence" value="ECO:0007669"/>
    <property type="project" value="InterPro"/>
</dbReference>
<dbReference type="PANTHER" id="PTHR33495:SF2">
    <property type="entry name" value="ANTI-SIGMA FACTOR ANTAGONIST TM_1081-RELATED"/>
    <property type="match status" value="1"/>
</dbReference>
<dbReference type="PROSITE" id="PS50801">
    <property type="entry name" value="STAS"/>
    <property type="match status" value="1"/>
</dbReference>
<dbReference type="Pfam" id="PF01740">
    <property type="entry name" value="STAS"/>
    <property type="match status" value="1"/>
</dbReference>
<gene>
    <name evidence="4" type="ORF">H9912_09200</name>
</gene>
<accession>A0A9D2R204</accession>
<sequence length="115" mass="13385">MEVKVKTLQEDFRVIDSCLCIRMPEEVDHHHAEELSRIADHIILEEQVENVLFDFEDTRFMDSSGIGILIGRYRLISCFGGKIYVSHTDRQIRRMMKMSGVQKIVEIADGAWDDQ</sequence>